<keyword evidence="3" id="KW-1185">Reference proteome</keyword>
<reference evidence="2 3" key="1">
    <citation type="submission" date="2021-07" db="EMBL/GenBank/DDBJ databases">
        <title>The Aristolochia fimbriata genome: insights into angiosperm evolution, floral development and chemical biosynthesis.</title>
        <authorList>
            <person name="Jiao Y."/>
        </authorList>
    </citation>
    <scope>NUCLEOTIDE SEQUENCE [LARGE SCALE GENOMIC DNA]</scope>
    <source>
        <strain evidence="2">IBCAS-2021</strain>
        <tissue evidence="2">Leaf</tissue>
    </source>
</reference>
<dbReference type="PANTHER" id="PTHR24414:SF60">
    <property type="entry name" value="OS03G0415400 PROTEIN"/>
    <property type="match status" value="1"/>
</dbReference>
<dbReference type="SUPFAM" id="SSF117281">
    <property type="entry name" value="Kelch motif"/>
    <property type="match status" value="1"/>
</dbReference>
<accession>A0AAV7F3E0</accession>
<evidence type="ECO:0000313" key="2">
    <source>
        <dbReference type="EMBL" id="KAG9454840.1"/>
    </source>
</evidence>
<sequence>MVSTEACNSRSFSWLVKSCLPNPHPDARRKSGFVSRAVAEKVPPDNQRYCASISSLPDDLLLECLSRVSPSSLPSVALVCRRWSRFVASTELYSLRRANGHLRPTLYAVAVSDFGVLSASHGLEPGRPWKTVLFTGAAPAEGLEASSLAHARLVALDSSVYVLGRNASMRYHTWSETVSPRAPMIHHRKKFAAAAVAGRLYVAGGCRAAAVEEYDPASDTWHVVSEAPRKRYGCIGAAADGVFYVIGGLRIGDGCRTAAAASSSTFPPRGEAHVYASSMDLYDVGAGAWMRGRQVPNGGCVVAACGAGGHVYVLASHAVELSFWRCEGRRSAGAAFGEWGRLRPPPVPAQVRLDGTVRFCCVGVGESAVALVQVVGSIDDLLRRSGRSERGHRDGLVLVYDCRSGEWNRGPDLPEVLSRAGCVSAEC</sequence>
<dbReference type="CDD" id="cd22152">
    <property type="entry name" value="F-box_AtAFR-like"/>
    <property type="match status" value="1"/>
</dbReference>
<feature type="domain" description="F-box" evidence="1">
    <location>
        <begin position="50"/>
        <end position="96"/>
    </location>
</feature>
<dbReference type="Proteomes" id="UP000825729">
    <property type="component" value="Unassembled WGS sequence"/>
</dbReference>
<evidence type="ECO:0000313" key="3">
    <source>
        <dbReference type="Proteomes" id="UP000825729"/>
    </source>
</evidence>
<dbReference type="Pfam" id="PF01344">
    <property type="entry name" value="Kelch_1"/>
    <property type="match status" value="1"/>
</dbReference>
<name>A0AAV7F3E0_ARIFI</name>
<proteinExistence type="predicted"/>
<dbReference type="SUPFAM" id="SSF81383">
    <property type="entry name" value="F-box domain"/>
    <property type="match status" value="1"/>
</dbReference>
<dbReference type="InterPro" id="IPR036047">
    <property type="entry name" value="F-box-like_dom_sf"/>
</dbReference>
<dbReference type="SMART" id="SM00256">
    <property type="entry name" value="FBOX"/>
    <property type="match status" value="1"/>
</dbReference>
<dbReference type="Gene3D" id="2.120.10.80">
    <property type="entry name" value="Kelch-type beta propeller"/>
    <property type="match status" value="1"/>
</dbReference>
<dbReference type="PANTHER" id="PTHR24414">
    <property type="entry name" value="F-BOX/KELCH-REPEAT PROTEIN SKIP4"/>
    <property type="match status" value="1"/>
</dbReference>
<dbReference type="InterPro" id="IPR050354">
    <property type="entry name" value="F-box/kelch-repeat_ARATH"/>
</dbReference>
<dbReference type="EMBL" id="JAINDJ010000003">
    <property type="protein sequence ID" value="KAG9454840.1"/>
    <property type="molecule type" value="Genomic_DNA"/>
</dbReference>
<organism evidence="2 3">
    <name type="scientific">Aristolochia fimbriata</name>
    <name type="common">White veined hardy Dutchman's pipe vine</name>
    <dbReference type="NCBI Taxonomy" id="158543"/>
    <lineage>
        <taxon>Eukaryota</taxon>
        <taxon>Viridiplantae</taxon>
        <taxon>Streptophyta</taxon>
        <taxon>Embryophyta</taxon>
        <taxon>Tracheophyta</taxon>
        <taxon>Spermatophyta</taxon>
        <taxon>Magnoliopsida</taxon>
        <taxon>Magnoliidae</taxon>
        <taxon>Piperales</taxon>
        <taxon>Aristolochiaceae</taxon>
        <taxon>Aristolochia</taxon>
    </lineage>
</organism>
<comment type="caution">
    <text evidence="2">The sequence shown here is derived from an EMBL/GenBank/DDBJ whole genome shotgun (WGS) entry which is preliminary data.</text>
</comment>
<dbReference type="InterPro" id="IPR006652">
    <property type="entry name" value="Kelch_1"/>
</dbReference>
<evidence type="ECO:0000259" key="1">
    <source>
        <dbReference type="PROSITE" id="PS50181"/>
    </source>
</evidence>
<dbReference type="InterPro" id="IPR001810">
    <property type="entry name" value="F-box_dom"/>
</dbReference>
<dbReference type="SMART" id="SM00612">
    <property type="entry name" value="Kelch"/>
    <property type="match status" value="2"/>
</dbReference>
<dbReference type="PROSITE" id="PS50181">
    <property type="entry name" value="FBOX"/>
    <property type="match status" value="1"/>
</dbReference>
<dbReference type="Pfam" id="PF00646">
    <property type="entry name" value="F-box"/>
    <property type="match status" value="1"/>
</dbReference>
<gene>
    <name evidence="2" type="ORF">H6P81_007744</name>
</gene>
<dbReference type="Gene3D" id="1.20.1280.50">
    <property type="match status" value="1"/>
</dbReference>
<dbReference type="AlphaFoldDB" id="A0AAV7F3E0"/>
<dbReference type="InterPro" id="IPR015915">
    <property type="entry name" value="Kelch-typ_b-propeller"/>
</dbReference>
<protein>
    <recommendedName>
        <fullName evidence="1">F-box domain-containing protein</fullName>
    </recommendedName>
</protein>